<reference evidence="1" key="2">
    <citation type="submission" date="2023-05" db="EMBL/GenBank/DDBJ databases">
        <authorList>
            <person name="Fouks B."/>
        </authorList>
    </citation>
    <scope>NUCLEOTIDE SEQUENCE</scope>
    <source>
        <strain evidence="1">Stay&amp;Tobe</strain>
        <tissue evidence="1">Testes</tissue>
    </source>
</reference>
<keyword evidence="2" id="KW-1185">Reference proteome</keyword>
<reference evidence="1" key="1">
    <citation type="journal article" date="2023" name="IScience">
        <title>Live-bearing cockroach genome reveals convergent evolutionary mechanisms linked to viviparity in insects and beyond.</title>
        <authorList>
            <person name="Fouks B."/>
            <person name="Harrison M.C."/>
            <person name="Mikhailova A.A."/>
            <person name="Marchal E."/>
            <person name="English S."/>
            <person name="Carruthers M."/>
            <person name="Jennings E.C."/>
            <person name="Chiamaka E.L."/>
            <person name="Frigard R.A."/>
            <person name="Pippel M."/>
            <person name="Attardo G.M."/>
            <person name="Benoit J.B."/>
            <person name="Bornberg-Bauer E."/>
            <person name="Tobe S.S."/>
        </authorList>
    </citation>
    <scope>NUCLEOTIDE SEQUENCE</scope>
    <source>
        <strain evidence="1">Stay&amp;Tobe</strain>
    </source>
</reference>
<sequence length="160" mass="17842">PIATYSIRMDTTNRATVAIVSIVDDKVKLENTANGRPNLKAEEVRRETVINEYSMETEGYLMKVDIGPAASCNYKIVDVRAFTYDQLTKYNTISSVRFLICNVDLHCNDGSLCANPYNDSMVEKEKVKLENTANGRINEAVKIKSDFLVIVKVNVEPAAS</sequence>
<evidence type="ECO:0000313" key="2">
    <source>
        <dbReference type="Proteomes" id="UP001233999"/>
    </source>
</evidence>
<name>A0AAD8EAH5_DIPPU</name>
<dbReference type="Proteomes" id="UP001233999">
    <property type="component" value="Unassembled WGS sequence"/>
</dbReference>
<comment type="caution">
    <text evidence="1">The sequence shown here is derived from an EMBL/GenBank/DDBJ whole genome shotgun (WGS) entry which is preliminary data.</text>
</comment>
<dbReference type="AlphaFoldDB" id="A0AAD8EAH5"/>
<organism evidence="1 2">
    <name type="scientific">Diploptera punctata</name>
    <name type="common">Pacific beetle cockroach</name>
    <dbReference type="NCBI Taxonomy" id="6984"/>
    <lineage>
        <taxon>Eukaryota</taxon>
        <taxon>Metazoa</taxon>
        <taxon>Ecdysozoa</taxon>
        <taxon>Arthropoda</taxon>
        <taxon>Hexapoda</taxon>
        <taxon>Insecta</taxon>
        <taxon>Pterygota</taxon>
        <taxon>Neoptera</taxon>
        <taxon>Polyneoptera</taxon>
        <taxon>Dictyoptera</taxon>
        <taxon>Blattodea</taxon>
        <taxon>Blaberoidea</taxon>
        <taxon>Blaberidae</taxon>
        <taxon>Diplopterinae</taxon>
        <taxon>Diploptera</taxon>
    </lineage>
</organism>
<evidence type="ECO:0000313" key="1">
    <source>
        <dbReference type="EMBL" id="KAJ9582674.1"/>
    </source>
</evidence>
<accession>A0AAD8EAH5</accession>
<dbReference type="EMBL" id="JASPKZ010007772">
    <property type="protein sequence ID" value="KAJ9582674.1"/>
    <property type="molecule type" value="Genomic_DNA"/>
</dbReference>
<feature type="non-terminal residue" evidence="1">
    <location>
        <position position="1"/>
    </location>
</feature>
<gene>
    <name evidence="1" type="ORF">L9F63_022986</name>
</gene>
<protein>
    <submittedName>
        <fullName evidence="1">Uncharacterized protein</fullName>
    </submittedName>
</protein>
<feature type="non-terminal residue" evidence="1">
    <location>
        <position position="160"/>
    </location>
</feature>
<proteinExistence type="predicted"/>